<feature type="transmembrane region" description="Helical" evidence="7">
    <location>
        <begin position="199"/>
        <end position="224"/>
    </location>
</feature>
<dbReference type="PROSITE" id="PS50928">
    <property type="entry name" value="ABC_TM1"/>
    <property type="match status" value="1"/>
</dbReference>
<sequence>MQRRFSYTAWAYLLIAPTMIGLVILNIIPFFHSMFLSFTQSQGFGNYSWTGFSNFIRMMQDIKVWKATFNTFAFTIITVPVGVFISLVLAVLLNSNLKGRLLFRIIYFMPLVVAPAAVAMIWRWMFNSDYGIINHFMGMFGISNIQWLTNPSLAIVSISIVAIWSLVGYNMILILAGLQNVPDFYYEAASLDGAGPVRQFFSITIPLVSPTLFFVVTTGVMTAIKQFDFIYMMIDEMNPAIDEVQTLLYLFYHHAFVTNEKGYASAIVFLTFTIIMLLTWLQFKLQKRWVHYE</sequence>
<evidence type="ECO:0000256" key="2">
    <source>
        <dbReference type="ARBA" id="ARBA00022448"/>
    </source>
</evidence>
<evidence type="ECO:0000313" key="9">
    <source>
        <dbReference type="EMBL" id="MFD0958254.1"/>
    </source>
</evidence>
<proteinExistence type="inferred from homology"/>
<feature type="transmembrane region" description="Helical" evidence="7">
    <location>
        <begin position="72"/>
        <end position="93"/>
    </location>
</feature>
<evidence type="ECO:0000256" key="1">
    <source>
        <dbReference type="ARBA" id="ARBA00004651"/>
    </source>
</evidence>
<evidence type="ECO:0000256" key="7">
    <source>
        <dbReference type="RuleBase" id="RU363032"/>
    </source>
</evidence>
<dbReference type="EMBL" id="JBHTJZ010000004">
    <property type="protein sequence ID" value="MFD0958254.1"/>
    <property type="molecule type" value="Genomic_DNA"/>
</dbReference>
<dbReference type="Proteomes" id="UP001596989">
    <property type="component" value="Unassembled WGS sequence"/>
</dbReference>
<feature type="transmembrane region" description="Helical" evidence="7">
    <location>
        <begin position="155"/>
        <end position="179"/>
    </location>
</feature>
<dbReference type="PANTHER" id="PTHR30193">
    <property type="entry name" value="ABC TRANSPORTER PERMEASE PROTEIN"/>
    <property type="match status" value="1"/>
</dbReference>
<dbReference type="Pfam" id="PF00528">
    <property type="entry name" value="BPD_transp_1"/>
    <property type="match status" value="1"/>
</dbReference>
<name>A0ABW3HL66_9BACL</name>
<dbReference type="SUPFAM" id="SSF161098">
    <property type="entry name" value="MetI-like"/>
    <property type="match status" value="1"/>
</dbReference>
<evidence type="ECO:0000256" key="4">
    <source>
        <dbReference type="ARBA" id="ARBA00022692"/>
    </source>
</evidence>
<dbReference type="PANTHER" id="PTHR30193:SF41">
    <property type="entry name" value="DIACETYLCHITOBIOSE UPTAKE SYSTEM PERMEASE PROTEIN NGCF"/>
    <property type="match status" value="1"/>
</dbReference>
<keyword evidence="3" id="KW-1003">Cell membrane</keyword>
<feature type="transmembrane region" description="Helical" evidence="7">
    <location>
        <begin position="105"/>
        <end position="124"/>
    </location>
</feature>
<feature type="transmembrane region" description="Helical" evidence="7">
    <location>
        <begin position="130"/>
        <end position="148"/>
    </location>
</feature>
<comment type="similarity">
    <text evidence="7">Belongs to the binding-protein-dependent transport system permease family.</text>
</comment>
<keyword evidence="2 7" id="KW-0813">Transport</keyword>
<comment type="caution">
    <text evidence="9">The sequence shown here is derived from an EMBL/GenBank/DDBJ whole genome shotgun (WGS) entry which is preliminary data.</text>
</comment>
<feature type="transmembrane region" description="Helical" evidence="7">
    <location>
        <begin position="263"/>
        <end position="283"/>
    </location>
</feature>
<protein>
    <submittedName>
        <fullName evidence="9">Carbohydrate ABC transporter permease</fullName>
    </submittedName>
</protein>
<dbReference type="InterPro" id="IPR035906">
    <property type="entry name" value="MetI-like_sf"/>
</dbReference>
<organism evidence="9 10">
    <name type="scientific">Paenibacillus chungangensis</name>
    <dbReference type="NCBI Taxonomy" id="696535"/>
    <lineage>
        <taxon>Bacteria</taxon>
        <taxon>Bacillati</taxon>
        <taxon>Bacillota</taxon>
        <taxon>Bacilli</taxon>
        <taxon>Bacillales</taxon>
        <taxon>Paenibacillaceae</taxon>
        <taxon>Paenibacillus</taxon>
    </lineage>
</organism>
<dbReference type="InterPro" id="IPR000515">
    <property type="entry name" value="MetI-like"/>
</dbReference>
<evidence type="ECO:0000256" key="5">
    <source>
        <dbReference type="ARBA" id="ARBA00022989"/>
    </source>
</evidence>
<evidence type="ECO:0000259" key="8">
    <source>
        <dbReference type="PROSITE" id="PS50928"/>
    </source>
</evidence>
<evidence type="ECO:0000256" key="6">
    <source>
        <dbReference type="ARBA" id="ARBA00023136"/>
    </source>
</evidence>
<keyword evidence="10" id="KW-1185">Reference proteome</keyword>
<keyword evidence="5 7" id="KW-1133">Transmembrane helix</keyword>
<gene>
    <name evidence="9" type="ORF">ACFQ2I_02495</name>
</gene>
<evidence type="ECO:0000256" key="3">
    <source>
        <dbReference type="ARBA" id="ARBA00022475"/>
    </source>
</evidence>
<accession>A0ABW3HL66</accession>
<dbReference type="RefSeq" id="WP_377561912.1">
    <property type="nucleotide sequence ID" value="NZ_JBHTJZ010000004.1"/>
</dbReference>
<reference evidence="10" key="1">
    <citation type="journal article" date="2019" name="Int. J. Syst. Evol. Microbiol.">
        <title>The Global Catalogue of Microorganisms (GCM) 10K type strain sequencing project: providing services to taxonomists for standard genome sequencing and annotation.</title>
        <authorList>
            <consortium name="The Broad Institute Genomics Platform"/>
            <consortium name="The Broad Institute Genome Sequencing Center for Infectious Disease"/>
            <person name="Wu L."/>
            <person name="Ma J."/>
        </authorList>
    </citation>
    <scope>NUCLEOTIDE SEQUENCE [LARGE SCALE GENOMIC DNA]</scope>
    <source>
        <strain evidence="10">CCUG 59129</strain>
    </source>
</reference>
<dbReference type="InterPro" id="IPR051393">
    <property type="entry name" value="ABC_transporter_permease"/>
</dbReference>
<dbReference type="CDD" id="cd06261">
    <property type="entry name" value="TM_PBP2"/>
    <property type="match status" value="1"/>
</dbReference>
<feature type="domain" description="ABC transmembrane type-1" evidence="8">
    <location>
        <begin position="68"/>
        <end position="282"/>
    </location>
</feature>
<evidence type="ECO:0000313" key="10">
    <source>
        <dbReference type="Proteomes" id="UP001596989"/>
    </source>
</evidence>
<feature type="transmembrane region" description="Helical" evidence="7">
    <location>
        <begin position="12"/>
        <end position="31"/>
    </location>
</feature>
<keyword evidence="6 7" id="KW-0472">Membrane</keyword>
<comment type="subcellular location">
    <subcellularLocation>
        <location evidence="1 7">Cell membrane</location>
        <topology evidence="1 7">Multi-pass membrane protein</topology>
    </subcellularLocation>
</comment>
<dbReference type="Gene3D" id="1.10.3720.10">
    <property type="entry name" value="MetI-like"/>
    <property type="match status" value="1"/>
</dbReference>
<keyword evidence="4 7" id="KW-0812">Transmembrane</keyword>